<gene>
    <name evidence="1" type="ORF">PACLA_8A034250</name>
</gene>
<dbReference type="Proteomes" id="UP001152795">
    <property type="component" value="Unassembled WGS sequence"/>
</dbReference>
<dbReference type="PANTHER" id="PTHR47331">
    <property type="entry name" value="PHD-TYPE DOMAIN-CONTAINING PROTEIN"/>
    <property type="match status" value="1"/>
</dbReference>
<comment type="caution">
    <text evidence="1">The sequence shown here is derived from an EMBL/GenBank/DDBJ whole genome shotgun (WGS) entry which is preliminary data.</text>
</comment>
<dbReference type="EMBL" id="CACRXK020000739">
    <property type="protein sequence ID" value="CAB3984435.1"/>
    <property type="molecule type" value="Genomic_DNA"/>
</dbReference>
<keyword evidence="2" id="KW-1185">Reference proteome</keyword>
<protein>
    <submittedName>
        <fullName evidence="1">Uncharacterized protein LOC110248986</fullName>
    </submittedName>
</protein>
<sequence length="464" mass="52394">MAVPQTKLQELPMRSTGNEGESSIHHPGTLVNIRSYSNRIAKIQDLIPPQRWKHVDGLQNPADVGSRGILAKEIKEHPLWWTGPDWLKQNQSNWPSKFTAPPSLEALQSLGVTKDCLQLKEKEEVTLQTTTDKASTEPLHSTRESYCLGISRGHLFSSTPLAVSELSKAKTWLIKQAQAQMFPNTVKLLRKKNPLQLSDPLQSLNAFLDKDGLLRVGSRLSQSMKDYESQHPLILHGKHYLSTLIVQSEHKRLCHASPKLTLGSLQDTYDIISVRRVVPRVLPTFANERVSVDYAGPFTLKIGSVRKPTYRKAYVAIWSDNATCFRRTDKDLRELYRLLQRSDIKESVMNFCSSQGIQWKFSPPTGPHHGSLWENGVKSCKRHLKRIVGKTKLNVEEMTTTLCQIEACLNSRPLIPSLDTNDDGISPLTPGHFLIGRPLEALPSRIYKEPILGLKRWKLCQALT</sequence>
<proteinExistence type="predicted"/>
<dbReference type="InterPro" id="IPR036397">
    <property type="entry name" value="RNaseH_sf"/>
</dbReference>
<name>A0A6S7FY70_PARCT</name>
<dbReference type="GO" id="GO:0003676">
    <property type="term" value="F:nucleic acid binding"/>
    <property type="evidence" value="ECO:0007669"/>
    <property type="project" value="InterPro"/>
</dbReference>
<dbReference type="Gene3D" id="3.30.420.10">
    <property type="entry name" value="Ribonuclease H-like superfamily/Ribonuclease H"/>
    <property type="match status" value="1"/>
</dbReference>
<evidence type="ECO:0000313" key="2">
    <source>
        <dbReference type="Proteomes" id="UP001152795"/>
    </source>
</evidence>
<dbReference type="AlphaFoldDB" id="A0A6S7FY70"/>
<dbReference type="OrthoDB" id="8033604at2759"/>
<reference evidence="1" key="1">
    <citation type="submission" date="2020-04" db="EMBL/GenBank/DDBJ databases">
        <authorList>
            <person name="Alioto T."/>
            <person name="Alioto T."/>
            <person name="Gomez Garrido J."/>
        </authorList>
    </citation>
    <scope>NUCLEOTIDE SEQUENCE</scope>
    <source>
        <strain evidence="1">A484AB</strain>
    </source>
</reference>
<dbReference type="PANTHER" id="PTHR47331:SF2">
    <property type="match status" value="1"/>
</dbReference>
<dbReference type="SUPFAM" id="SSF53098">
    <property type="entry name" value="Ribonuclease H-like"/>
    <property type="match status" value="1"/>
</dbReference>
<accession>A0A6S7FY70</accession>
<evidence type="ECO:0000313" key="1">
    <source>
        <dbReference type="EMBL" id="CAB3984435.1"/>
    </source>
</evidence>
<organism evidence="1 2">
    <name type="scientific">Paramuricea clavata</name>
    <name type="common">Red gorgonian</name>
    <name type="synonym">Violescent sea-whip</name>
    <dbReference type="NCBI Taxonomy" id="317549"/>
    <lineage>
        <taxon>Eukaryota</taxon>
        <taxon>Metazoa</taxon>
        <taxon>Cnidaria</taxon>
        <taxon>Anthozoa</taxon>
        <taxon>Octocorallia</taxon>
        <taxon>Malacalcyonacea</taxon>
        <taxon>Plexauridae</taxon>
        <taxon>Paramuricea</taxon>
    </lineage>
</organism>
<dbReference type="InterPro" id="IPR012337">
    <property type="entry name" value="RNaseH-like_sf"/>
</dbReference>